<dbReference type="KEGG" id="cfj:CFIO01_13066"/>
<reference evidence="1 2" key="1">
    <citation type="submission" date="2014-02" db="EMBL/GenBank/DDBJ databases">
        <title>The genome sequence of Colletotrichum fioriniae PJ7.</title>
        <authorList>
            <person name="Baroncelli R."/>
            <person name="Thon M.R."/>
        </authorList>
    </citation>
    <scope>NUCLEOTIDE SEQUENCE [LARGE SCALE GENOMIC DNA]</scope>
    <source>
        <strain evidence="1 2">PJ7</strain>
    </source>
</reference>
<dbReference type="Gene3D" id="2.115.10.20">
    <property type="entry name" value="Glycosyl hydrolase domain, family 43"/>
    <property type="match status" value="1"/>
</dbReference>
<dbReference type="OrthoDB" id="19657at2759"/>
<proteinExistence type="predicted"/>
<protein>
    <submittedName>
        <fullName evidence="1">Uncharacterized protein</fullName>
    </submittedName>
</protein>
<dbReference type="eggNOG" id="ENOG502SM7B">
    <property type="taxonomic scope" value="Eukaryota"/>
</dbReference>
<sequence>MGSHAGDKLYILATDLCIACGTSPGEAQSISSRYLKIWESEHLITFSAQRHVLVSPDNYGDTGAPEAYYDEELQTSVVYWALGIYNNTTNPKHDPLEYQRMVYATTQDFQTSMIEEYDTHYRFTKATVDGSADVVQEKSSNLTAGLADWDRVASYICTNAGTK</sequence>
<evidence type="ECO:0000313" key="2">
    <source>
        <dbReference type="Proteomes" id="UP000020467"/>
    </source>
</evidence>
<gene>
    <name evidence="1" type="ORF">CFIO01_13066</name>
</gene>
<dbReference type="AlphaFoldDB" id="A0A010Q461"/>
<comment type="caution">
    <text evidence="1">The sequence shown here is derived from an EMBL/GenBank/DDBJ whole genome shotgun (WGS) entry which is preliminary data.</text>
</comment>
<name>A0A010Q461_9PEZI</name>
<organism evidence="1 2">
    <name type="scientific">Colletotrichum fioriniae PJ7</name>
    <dbReference type="NCBI Taxonomy" id="1445577"/>
    <lineage>
        <taxon>Eukaryota</taxon>
        <taxon>Fungi</taxon>
        <taxon>Dikarya</taxon>
        <taxon>Ascomycota</taxon>
        <taxon>Pezizomycotina</taxon>
        <taxon>Sordariomycetes</taxon>
        <taxon>Hypocreomycetidae</taxon>
        <taxon>Glomerellales</taxon>
        <taxon>Glomerellaceae</taxon>
        <taxon>Colletotrichum</taxon>
        <taxon>Colletotrichum acutatum species complex</taxon>
    </lineage>
</organism>
<dbReference type="HOGENOM" id="CLU_1626900_0_0_1"/>
<keyword evidence="2" id="KW-1185">Reference proteome</keyword>
<accession>A0A010Q461</accession>
<dbReference type="InterPro" id="IPR023296">
    <property type="entry name" value="Glyco_hydro_beta-prop_sf"/>
</dbReference>
<dbReference type="EMBL" id="JARH01000970">
    <property type="protein sequence ID" value="EXF74627.1"/>
    <property type="molecule type" value="Genomic_DNA"/>
</dbReference>
<evidence type="ECO:0000313" key="1">
    <source>
        <dbReference type="EMBL" id="EXF74627.1"/>
    </source>
</evidence>
<dbReference type="Proteomes" id="UP000020467">
    <property type="component" value="Unassembled WGS sequence"/>
</dbReference>